<protein>
    <submittedName>
        <fullName evidence="1">Uncharacterized protein</fullName>
    </submittedName>
</protein>
<dbReference type="Proteomes" id="UP000290560">
    <property type="component" value="Unassembled WGS sequence"/>
</dbReference>
<dbReference type="AlphaFoldDB" id="A0A445MMK4"/>
<organism evidence="1">
    <name type="scientific">Ensete ventricosum</name>
    <name type="common">Abyssinian banana</name>
    <name type="synonym">Musa ensete</name>
    <dbReference type="NCBI Taxonomy" id="4639"/>
    <lineage>
        <taxon>Eukaryota</taxon>
        <taxon>Viridiplantae</taxon>
        <taxon>Streptophyta</taxon>
        <taxon>Embryophyta</taxon>
        <taxon>Tracheophyta</taxon>
        <taxon>Spermatophyta</taxon>
        <taxon>Magnoliopsida</taxon>
        <taxon>Liliopsida</taxon>
        <taxon>Zingiberales</taxon>
        <taxon>Musaceae</taxon>
        <taxon>Ensete</taxon>
    </lineage>
</organism>
<evidence type="ECO:0000313" key="1">
    <source>
        <dbReference type="EMBL" id="RZR75470.1"/>
    </source>
</evidence>
<proteinExistence type="predicted"/>
<reference evidence="1" key="1">
    <citation type="journal article" date="2018" name="Data Brief">
        <title>Genome sequence data from 17 accessions of Ensete ventricosum, a staple food crop for millions in Ethiopia.</title>
        <authorList>
            <person name="Yemataw Z."/>
            <person name="Muzemil S."/>
            <person name="Ambachew D."/>
            <person name="Tripathi L."/>
            <person name="Tesfaye K."/>
            <person name="Chala A."/>
            <person name="Farbos A."/>
            <person name="O'Neill P."/>
            <person name="Moore K."/>
            <person name="Grant M."/>
            <person name="Studholme D.J."/>
        </authorList>
    </citation>
    <scope>NUCLEOTIDE SEQUENCE [LARGE SCALE GENOMIC DNA]</scope>
    <source>
        <tissue evidence="1">Leaf</tissue>
    </source>
</reference>
<dbReference type="EMBL" id="KV876827">
    <property type="protein sequence ID" value="RZR75470.1"/>
    <property type="molecule type" value="Genomic_DNA"/>
</dbReference>
<accession>A0A445MMK4</accession>
<gene>
    <name evidence="1" type="ORF">BHM03_00058606</name>
</gene>
<name>A0A445MMK4_ENSVE</name>
<sequence>MSLPHPYSLPATAGTPYDTTASSLAATALAAAVAFNHTLATAPPCYHRFILLFNCCLICFLSQPLPVTPTPSAATIAPSL</sequence>